<evidence type="ECO:0000256" key="7">
    <source>
        <dbReference type="SAM" id="Coils"/>
    </source>
</evidence>
<accession>A0A0K0NQN0</accession>
<dbReference type="Gene3D" id="3.30.565.10">
    <property type="entry name" value="Histidine kinase-like ATPase, C-terminal domain"/>
    <property type="match status" value="1"/>
</dbReference>
<dbReference type="InterPro" id="IPR043150">
    <property type="entry name" value="Phytochrome_PHY_sf"/>
</dbReference>
<dbReference type="GO" id="GO:0009881">
    <property type="term" value="F:photoreceptor activity"/>
    <property type="evidence" value="ECO:0007669"/>
    <property type="project" value="UniProtKB-KW"/>
</dbReference>
<dbReference type="Pfam" id="PF02518">
    <property type="entry name" value="HATPase_c"/>
    <property type="match status" value="1"/>
</dbReference>
<dbReference type="SUPFAM" id="SSF55785">
    <property type="entry name" value="PYP-like sensor domain (PAS domain)"/>
    <property type="match status" value="4"/>
</dbReference>
<feature type="compositionally biased region" description="Low complexity" evidence="8">
    <location>
        <begin position="1"/>
        <end position="17"/>
    </location>
</feature>
<keyword evidence="1" id="KW-0600">Photoreceptor protein</keyword>
<dbReference type="InterPro" id="IPR036890">
    <property type="entry name" value="HATPase_C_sf"/>
</dbReference>
<dbReference type="InterPro" id="IPR035965">
    <property type="entry name" value="PAS-like_dom_sf"/>
</dbReference>
<dbReference type="EMBL" id="KT071995">
    <property type="protein sequence ID" value="AKN34507.1"/>
    <property type="molecule type" value="mRNA"/>
</dbReference>
<protein>
    <submittedName>
        <fullName evidence="12">Phytochrome</fullName>
    </submittedName>
</protein>
<gene>
    <name evidence="12" type="primary">PHY2C-2</name>
</gene>
<dbReference type="SUPFAM" id="SSF55874">
    <property type="entry name" value="ATPase domain of HSP90 chaperone/DNA topoisomerase II/histidine kinase"/>
    <property type="match status" value="1"/>
</dbReference>
<reference evidence="12" key="1">
    <citation type="journal article" date="2015" name="Nat. Commun.">
        <title>Phytochrome diversity in green plants and the origin of canonical plant phytochromes.</title>
        <authorList>
            <person name="Li F.W."/>
            <person name="Melkonian M."/>
            <person name="Rothfels C.J."/>
            <person name="Villarreal J.C."/>
            <person name="Stevenson D.W."/>
            <person name="Graham S.W."/>
            <person name="Wong G.K."/>
            <person name="Pryer K.M."/>
            <person name="Mathews S."/>
        </authorList>
    </citation>
    <scope>NUCLEOTIDE SEQUENCE</scope>
    <source>
        <strain evidence="12">WCQU</strain>
    </source>
</reference>
<dbReference type="SUPFAM" id="SSF55781">
    <property type="entry name" value="GAF domain-like"/>
    <property type="match status" value="2"/>
</dbReference>
<feature type="region of interest" description="Disordered" evidence="8">
    <location>
        <begin position="1"/>
        <end position="58"/>
    </location>
</feature>
<feature type="compositionally biased region" description="Low complexity" evidence="8">
    <location>
        <begin position="328"/>
        <end position="347"/>
    </location>
</feature>
<dbReference type="InterPro" id="IPR029016">
    <property type="entry name" value="GAF-like_dom_sf"/>
</dbReference>
<dbReference type="Gene3D" id="3.30.450.270">
    <property type="match status" value="1"/>
</dbReference>
<dbReference type="PANTHER" id="PTHR47876">
    <property type="entry name" value="OS08G0260000 PROTEIN"/>
    <property type="match status" value="1"/>
</dbReference>
<evidence type="ECO:0000256" key="6">
    <source>
        <dbReference type="ARBA" id="ARBA00023170"/>
    </source>
</evidence>
<dbReference type="NCBIfam" id="TIGR00229">
    <property type="entry name" value="sensory_box"/>
    <property type="match status" value="2"/>
</dbReference>
<feature type="compositionally biased region" description="Low complexity" evidence="8">
    <location>
        <begin position="289"/>
        <end position="300"/>
    </location>
</feature>
<evidence type="ECO:0000259" key="9">
    <source>
        <dbReference type="PROSITE" id="PS50046"/>
    </source>
</evidence>
<name>A0A0K0NQN0_9VIRI</name>
<feature type="compositionally biased region" description="Low complexity" evidence="8">
    <location>
        <begin position="40"/>
        <end position="55"/>
    </location>
</feature>
<feature type="domain" description="Phytochrome chromophore attachment site" evidence="9">
    <location>
        <begin position="597"/>
        <end position="780"/>
    </location>
</feature>
<dbReference type="InterPro" id="IPR001294">
    <property type="entry name" value="Phytochrome"/>
</dbReference>
<keyword evidence="2" id="KW-0716">Sensory transduction</keyword>
<dbReference type="InterPro" id="IPR003594">
    <property type="entry name" value="HATPase_dom"/>
</dbReference>
<dbReference type="Pfam" id="PF01590">
    <property type="entry name" value="GAF"/>
    <property type="match status" value="1"/>
</dbReference>
<reference evidence="12" key="2">
    <citation type="submission" date="2015-06" db="EMBL/GenBank/DDBJ databases">
        <authorList>
            <person name="Hoefler B.C."/>
            <person name="Straight P.D."/>
        </authorList>
    </citation>
    <scope>NUCLEOTIDE SEQUENCE</scope>
    <source>
        <strain evidence="12">WCQU</strain>
    </source>
</reference>
<dbReference type="PROSITE" id="PS00245">
    <property type="entry name" value="PHYTOCHROME_1"/>
    <property type="match status" value="1"/>
</dbReference>
<dbReference type="PROSITE" id="PS50112">
    <property type="entry name" value="PAS"/>
    <property type="match status" value="2"/>
</dbReference>
<keyword evidence="6" id="KW-0675">Receptor</keyword>
<dbReference type="Pfam" id="PF00360">
    <property type="entry name" value="PHY"/>
    <property type="match status" value="1"/>
</dbReference>
<dbReference type="InterPro" id="IPR016132">
    <property type="entry name" value="Phyto_chromo_attachment"/>
</dbReference>
<sequence>MARGRASALPAAHAPLSMEPPFNASELSAAGAVAPRQYPSPLSSRSSTSSAAGSYAERRRASESAVAAAFDARRAARAAKQCAVDERLHNAFESLPQGQALHCSAVVEANRGAMAAGDMGVPAPTLPPRATKPSPSSSDIRLKMPIGGARVAAAPASSPTGYLQSVHCGGLIQSFGCMLLLEETSLTVLAYSENAPRMLGASPGPELLRLLNADASANGAGADAGGEEPGTGCMPTGRIAGAPAGDPAPPELHRRSSVGASLRALSARIQKAIALNRAKTGRWAPGDQGTKTPKGRTTTGTGTGTGTATGRGVSPGPSLRSTSRGRTAQAMAAVPAQPQAQAQAQAQGRGYLRGRSPSKPRQAEADPGAGAEAETGAGRPQSGEATGHSRWRMFLQGGGHRSPHGAPPPTWGTDGKASAGARATSPAPAHGPSPARGPENGRAHAQEGGRRRGSEPPVECLTLPLEEESFLEDLDKDASASTSTMDPEPEPAAQTFVGLGAPALPLFTPDSVLTLQRALAAPDVSIMNPLLVQAASPGEGNVEASFYAALHRTEDGILVDLEPIRPQDQVFTGEGTLQAHRLASQAIARLEKVPAGKLQLLCETVCQGIRQLSGYDRVMAYQFHDDDHGEVVAEDKAGHMETYVGLHYPATDVPQATRALFFRNRVRAIVDRDAPPVRVLQDSMALRRPMSLADSNLRAVHGCHVQYLRNMGIRGTIALATLIKPSPAHAQGHAQGLGGSPKAEAAAEQGRRLWGLVVCHHLSAKYLPYPVRLACEFLMQAFSLRVNLELERQALERERDALRMQSLLCDMLLRDSPTALATQHPSIQDLLPCDGAALFWGGSVWSLGVGPTREQLLGLIAWLQRFHGTASGFGTDSLRDSGYPGAEELEDDVCGVLAACLPGGNCLLWFRSAVERHVTWSGAKHDPSAKDDWQRMNPRASFAAFLEVVRHRSPAWSDLDIEAARSLGELITVHLQALGPQELAHMEATRLAKTVAERMRLAEGELSRILETATAPVLTVDAQGCITAWNARLEQLTGLSPGEAMGMSLLDNLAHPSCKEAVSGTISKALRGEKTEAVEMRLRVGGATGRGHSNPSSPGVQRGVLTSPGKGHVVDAAAAGRRQPEGTPGAAPAKEVVLLMTAFVSLGSKGAETEAETKAAQEEKEGETEKGEGREEPGGGEQRKEQKEGKGGERAGEEKAEEAPGVCFMGQDLTALRAVQGQFTRVKGDYKAIVHSRNSLIPPIFAVDSVGLCVEWNPAMEALAGLAREEALGQVLLGGVFGTLLRVKGDDRTRLAIQLSKGAAGMHSERSPVAFLNRQGALIDALLTVAARRTAAGEVLGAFCFLQTPSSELSTSLSLHRAAEEFGRSKAQAVAYLRGQIRGPLDGLKHLGEEMAKWPHLSPMAQSVLSTSFRCQQQVARILSDTCISDLEEGFTGVESEEFRLDHVVETVARMGQQGSTRRALAFRWDTAESVGKCPPLLGDAVRLQQALGNMVASAMRFTPAEGWVVLRASTEEAETHGLVQCTFRVQHSGSQGLPPAMVDQMLGCCQDKSLLSQEGLGLAISRQFILSMNGDVVYQRSRDMCTFLVQMSFPLSNCSPLQVLL</sequence>
<dbReference type="FunFam" id="3.30.450.270:FF:000001">
    <property type="entry name" value="Phytochrome"/>
    <property type="match status" value="1"/>
</dbReference>
<dbReference type="PROSITE" id="PS50109">
    <property type="entry name" value="HIS_KIN"/>
    <property type="match status" value="1"/>
</dbReference>
<dbReference type="InterPro" id="IPR013515">
    <property type="entry name" value="Phytochrome_cen-reg"/>
</dbReference>
<dbReference type="Pfam" id="PF00989">
    <property type="entry name" value="PAS"/>
    <property type="match status" value="2"/>
</dbReference>
<dbReference type="Gene3D" id="3.30.450.40">
    <property type="match status" value="1"/>
</dbReference>
<dbReference type="Pfam" id="PF08446">
    <property type="entry name" value="PAS_2"/>
    <property type="match status" value="2"/>
</dbReference>
<feature type="region of interest" description="Disordered" evidence="8">
    <location>
        <begin position="1086"/>
        <end position="1110"/>
    </location>
</feature>
<dbReference type="PANTHER" id="PTHR47876:SF3">
    <property type="entry name" value="PHYTOCHROME 1"/>
    <property type="match status" value="1"/>
</dbReference>
<feature type="domain" description="Histidine kinase" evidence="10">
    <location>
        <begin position="1376"/>
        <end position="1598"/>
    </location>
</feature>
<evidence type="ECO:0000256" key="5">
    <source>
        <dbReference type="ARBA" id="ARBA00023163"/>
    </source>
</evidence>
<dbReference type="GO" id="GO:0009584">
    <property type="term" value="P:detection of visible light"/>
    <property type="evidence" value="ECO:0007669"/>
    <property type="project" value="InterPro"/>
</dbReference>
<evidence type="ECO:0000259" key="10">
    <source>
        <dbReference type="PROSITE" id="PS50109"/>
    </source>
</evidence>
<evidence type="ECO:0000256" key="1">
    <source>
        <dbReference type="ARBA" id="ARBA00022543"/>
    </source>
</evidence>
<keyword evidence="5" id="KW-0804">Transcription</keyword>
<keyword evidence="4" id="KW-0805">Transcription regulation</keyword>
<evidence type="ECO:0000313" key="12">
    <source>
        <dbReference type="EMBL" id="AKN34507.1"/>
    </source>
</evidence>
<feature type="compositionally biased region" description="Basic and acidic residues" evidence="8">
    <location>
        <begin position="439"/>
        <end position="454"/>
    </location>
</feature>
<dbReference type="SMART" id="SM00065">
    <property type="entry name" value="GAF"/>
    <property type="match status" value="1"/>
</dbReference>
<feature type="domain" description="PAS" evidence="11">
    <location>
        <begin position="1229"/>
        <end position="1277"/>
    </location>
</feature>
<evidence type="ECO:0000256" key="2">
    <source>
        <dbReference type="ARBA" id="ARBA00022606"/>
    </source>
</evidence>
<dbReference type="InterPro" id="IPR005467">
    <property type="entry name" value="His_kinase_dom"/>
</dbReference>
<dbReference type="InterPro" id="IPR013654">
    <property type="entry name" value="PAS_2"/>
</dbReference>
<dbReference type="InterPro" id="IPR013516">
    <property type="entry name" value="Phyto_chromo_BS"/>
</dbReference>
<evidence type="ECO:0000259" key="11">
    <source>
        <dbReference type="PROSITE" id="PS50112"/>
    </source>
</evidence>
<dbReference type="SMART" id="SM00091">
    <property type="entry name" value="PAS"/>
    <property type="match status" value="2"/>
</dbReference>
<dbReference type="InterPro" id="IPR000014">
    <property type="entry name" value="PAS"/>
</dbReference>
<dbReference type="Gene3D" id="3.30.450.20">
    <property type="entry name" value="PAS domain"/>
    <property type="match status" value="4"/>
</dbReference>
<dbReference type="SMART" id="SM00387">
    <property type="entry name" value="HATPase_c"/>
    <property type="match status" value="1"/>
</dbReference>
<feature type="domain" description="PAS" evidence="11">
    <location>
        <begin position="1002"/>
        <end position="1073"/>
    </location>
</feature>
<dbReference type="PRINTS" id="PR01033">
    <property type="entry name" value="PHYTOCHROME"/>
</dbReference>
<dbReference type="CDD" id="cd00130">
    <property type="entry name" value="PAS"/>
    <property type="match status" value="2"/>
</dbReference>
<feature type="region of interest" description="Disordered" evidence="8">
    <location>
        <begin position="279"/>
        <end position="458"/>
    </location>
</feature>
<feature type="coiled-coil region" evidence="7">
    <location>
        <begin position="778"/>
        <end position="805"/>
    </location>
</feature>
<evidence type="ECO:0000256" key="4">
    <source>
        <dbReference type="ARBA" id="ARBA00023015"/>
    </source>
</evidence>
<dbReference type="InterPro" id="IPR013767">
    <property type="entry name" value="PAS_fold"/>
</dbReference>
<dbReference type="GO" id="GO:0006355">
    <property type="term" value="P:regulation of DNA-templated transcription"/>
    <property type="evidence" value="ECO:0007669"/>
    <property type="project" value="InterPro"/>
</dbReference>
<evidence type="ECO:0000256" key="3">
    <source>
        <dbReference type="ARBA" id="ARBA00022991"/>
    </source>
</evidence>
<evidence type="ECO:0000256" key="8">
    <source>
        <dbReference type="SAM" id="MobiDB-lite"/>
    </source>
</evidence>
<dbReference type="InterPro" id="IPR003018">
    <property type="entry name" value="GAF"/>
</dbReference>
<feature type="compositionally biased region" description="Basic and acidic residues" evidence="8">
    <location>
        <begin position="1151"/>
        <end position="1202"/>
    </location>
</feature>
<organism evidence="12">
    <name type="scientific">Staurodesmus convergens</name>
    <dbReference type="NCBI Taxonomy" id="266103"/>
    <lineage>
        <taxon>Eukaryota</taxon>
        <taxon>Viridiplantae</taxon>
        <taxon>Streptophyta</taxon>
        <taxon>Zygnematophyceae</taxon>
        <taxon>Zygnematophycidae</taxon>
        <taxon>Desmidiales</taxon>
        <taxon>Desmidiaceae</taxon>
        <taxon>Staurodesmus</taxon>
    </lineage>
</organism>
<feature type="region of interest" description="Disordered" evidence="8">
    <location>
        <begin position="1149"/>
        <end position="1203"/>
    </location>
</feature>
<keyword evidence="3" id="KW-0157">Chromophore</keyword>
<proteinExistence type="evidence at transcript level"/>
<dbReference type="PROSITE" id="PS50046">
    <property type="entry name" value="PHYTOCHROME_2"/>
    <property type="match status" value="1"/>
</dbReference>
<keyword evidence="7" id="KW-0175">Coiled coil</keyword>
<feature type="compositionally biased region" description="Low complexity" evidence="8">
    <location>
        <begin position="365"/>
        <end position="378"/>
    </location>
</feature>
<feature type="non-terminal residue" evidence="12">
    <location>
        <position position="1"/>
    </location>
</feature>